<feature type="transmembrane region" description="Helical" evidence="2">
    <location>
        <begin position="711"/>
        <end position="733"/>
    </location>
</feature>
<keyword evidence="2" id="KW-1133">Transmembrane helix</keyword>
<evidence type="ECO:0000256" key="3">
    <source>
        <dbReference type="SAM" id="SignalP"/>
    </source>
</evidence>
<feature type="transmembrane region" description="Helical" evidence="2">
    <location>
        <begin position="388"/>
        <end position="406"/>
    </location>
</feature>
<gene>
    <name evidence="4" type="ORF">FCC1311_023552</name>
</gene>
<evidence type="ECO:0000256" key="1">
    <source>
        <dbReference type="SAM" id="MobiDB-lite"/>
    </source>
</evidence>
<evidence type="ECO:0000313" key="5">
    <source>
        <dbReference type="Proteomes" id="UP000241890"/>
    </source>
</evidence>
<organism evidence="4 5">
    <name type="scientific">Hondaea fermentalgiana</name>
    <dbReference type="NCBI Taxonomy" id="2315210"/>
    <lineage>
        <taxon>Eukaryota</taxon>
        <taxon>Sar</taxon>
        <taxon>Stramenopiles</taxon>
        <taxon>Bigyra</taxon>
        <taxon>Labyrinthulomycetes</taxon>
        <taxon>Thraustochytrida</taxon>
        <taxon>Thraustochytriidae</taxon>
        <taxon>Hondaea</taxon>
    </lineage>
</organism>
<keyword evidence="2" id="KW-0472">Membrane</keyword>
<evidence type="ECO:0008006" key="6">
    <source>
        <dbReference type="Google" id="ProtNLM"/>
    </source>
</evidence>
<feature type="transmembrane region" description="Helical" evidence="2">
    <location>
        <begin position="355"/>
        <end position="376"/>
    </location>
</feature>
<feature type="signal peptide" evidence="3">
    <location>
        <begin position="1"/>
        <end position="22"/>
    </location>
</feature>
<feature type="transmembrane region" description="Helical" evidence="2">
    <location>
        <begin position="412"/>
        <end position="444"/>
    </location>
</feature>
<feature type="transmembrane region" description="Helical" evidence="2">
    <location>
        <begin position="681"/>
        <end position="699"/>
    </location>
</feature>
<feature type="transmembrane region" description="Helical" evidence="2">
    <location>
        <begin position="745"/>
        <end position="768"/>
    </location>
</feature>
<name>A0A2R5G6I3_9STRA</name>
<feature type="chain" id="PRO_5015336050" description="Transmembrane protein" evidence="3">
    <location>
        <begin position="23"/>
        <end position="880"/>
    </location>
</feature>
<keyword evidence="2" id="KW-0812">Transmembrane</keyword>
<dbReference type="InParanoid" id="A0A2R5G6I3"/>
<comment type="caution">
    <text evidence="4">The sequence shown here is derived from an EMBL/GenBank/DDBJ whole genome shotgun (WGS) entry which is preliminary data.</text>
</comment>
<dbReference type="EMBL" id="BEYU01000019">
    <property type="protein sequence ID" value="GBG26135.1"/>
    <property type="molecule type" value="Genomic_DNA"/>
</dbReference>
<proteinExistence type="predicted"/>
<evidence type="ECO:0000313" key="4">
    <source>
        <dbReference type="EMBL" id="GBG26135.1"/>
    </source>
</evidence>
<keyword evidence="3" id="KW-0732">Signal</keyword>
<dbReference type="AlphaFoldDB" id="A0A2R5G6I3"/>
<sequence length="880" mass="97122">MKMTRQILLSAVTASLVTRTLASAPKVTSVSLPSADCPIVTNQLAAEASCPSSETFQLWGEHENGENIFDFSTEYNATKYGPYYCSSCGIGYLCPYGSCPSSVYVQASDEVTVNEESKPPVCPSVEGDSLTISCANLQHVCRRSGYGWLMFAESFDSELGTYSCAGCHAGSVLGTSNGYTHLRKPQMVILYMMMCVFFLVSMFLNYRIFKYGSKGYLRDSVPELNTCSAAYSETATNKWRLRYILGIIGFMTEDGKPHTFCEVMYKVRCDFHNEFDRVWDLASLAIVSLGVTGLFKGGVVISYACYFDGYGDATNADTSAMQLFQPSFVLNFGDLTRSEGGIPAVQLSFENIELIFGQLIVALYFFISAMIRRAIVDSGFTSDWRMRQVLFSISIVFCIACVFDEWSTLNAILFLIAWSVSFALLLLLVGPAISVVTWCLGIVISKVYGCSPWARADRQENRRTGTLKLCIDADAGWLMYARIYSHQFRYSSFACAGCEATDAFEGIADENEVPFDKPQMIALYIISLLFFMVSAVVDYQVFKYGSIESRKVPGNTVGTHSTSAWRLRYILYLLGYIDETGHSKYMCCNSCACNKSCRSKLSKLWDVLSVTIMSFGVNCLFQPSHVGSYACYFDGLVDTDQGDTTATTRFGPAFLSQFGKDDAAAGYELNPDFFSFFGPDFFLSELSILLFQLSANIMRQALSDAGYVSKIVTRVFTLVFAILFCVVSIILDWTVQDLGWLFQTWLVGLFILVLFIGPIASMVTWIIGRIIAALYDYKPDPAAPVFVILPVALPVDSDSGETSREFVQAKSEVGSALANEAVQVKIDEPVSEKIESADSPGSDIDDVDDDVEHSADQDDATQASAASDAENTFDASTRRQ</sequence>
<keyword evidence="5" id="KW-1185">Reference proteome</keyword>
<feature type="region of interest" description="Disordered" evidence="1">
    <location>
        <begin position="828"/>
        <end position="880"/>
    </location>
</feature>
<protein>
    <recommendedName>
        <fullName evidence="6">Transmembrane protein</fullName>
    </recommendedName>
</protein>
<dbReference type="Proteomes" id="UP000241890">
    <property type="component" value="Unassembled WGS sequence"/>
</dbReference>
<feature type="transmembrane region" description="Helical" evidence="2">
    <location>
        <begin position="521"/>
        <end position="542"/>
    </location>
</feature>
<feature type="transmembrane region" description="Helical" evidence="2">
    <location>
        <begin position="281"/>
        <end position="304"/>
    </location>
</feature>
<reference evidence="4 5" key="1">
    <citation type="submission" date="2017-12" db="EMBL/GenBank/DDBJ databases">
        <title>Sequencing, de novo assembly and annotation of complete genome of a new Thraustochytrid species, strain FCC1311.</title>
        <authorList>
            <person name="Sedici K."/>
            <person name="Godart F."/>
            <person name="Aiese Cigliano R."/>
            <person name="Sanseverino W."/>
            <person name="Barakat M."/>
            <person name="Ortet P."/>
            <person name="Marechal E."/>
            <person name="Cagnac O."/>
            <person name="Amato A."/>
        </authorList>
    </citation>
    <scope>NUCLEOTIDE SEQUENCE [LARGE SCALE GENOMIC DNA]</scope>
</reference>
<accession>A0A2R5G6I3</accession>
<feature type="compositionally biased region" description="Low complexity" evidence="1">
    <location>
        <begin position="860"/>
        <end position="869"/>
    </location>
</feature>
<feature type="transmembrane region" description="Helical" evidence="2">
    <location>
        <begin position="188"/>
        <end position="209"/>
    </location>
</feature>
<evidence type="ECO:0000256" key="2">
    <source>
        <dbReference type="SAM" id="Phobius"/>
    </source>
</evidence>